<accession>A0ABT5S6T6</accession>
<keyword evidence="2" id="KW-1185">Reference proteome</keyword>
<proteinExistence type="predicted"/>
<evidence type="ECO:0000313" key="2">
    <source>
        <dbReference type="Proteomes" id="UP001151478"/>
    </source>
</evidence>
<gene>
    <name evidence="1" type="ORF">N5A56_000845</name>
</gene>
<organism evidence="1 2">
    <name type="scientific">Polaribacter ponticola</name>
    <dbReference type="NCBI Taxonomy" id="2978475"/>
    <lineage>
        <taxon>Bacteria</taxon>
        <taxon>Pseudomonadati</taxon>
        <taxon>Bacteroidota</taxon>
        <taxon>Flavobacteriia</taxon>
        <taxon>Flavobacteriales</taxon>
        <taxon>Flavobacteriaceae</taxon>
    </lineage>
</organism>
<comment type="caution">
    <text evidence="1">The sequence shown here is derived from an EMBL/GenBank/DDBJ whole genome shotgun (WGS) entry which is preliminary data.</text>
</comment>
<reference evidence="1" key="1">
    <citation type="submission" date="2023-02" db="EMBL/GenBank/DDBJ databases">
        <title>Polaribacter ponticola sp. nov., isolated from seawater.</title>
        <authorList>
            <person name="Baek J.H."/>
            <person name="Kim J.M."/>
            <person name="Choi D.G."/>
            <person name="Jeon C.O."/>
        </authorList>
    </citation>
    <scope>NUCLEOTIDE SEQUENCE</scope>
    <source>
        <strain evidence="1">MSW5</strain>
    </source>
</reference>
<dbReference type="Proteomes" id="UP001151478">
    <property type="component" value="Unassembled WGS sequence"/>
</dbReference>
<name>A0ABT5S6T6_9FLAO</name>
<dbReference type="EMBL" id="JAOSLC020000002">
    <property type="protein sequence ID" value="MDD7913067.1"/>
    <property type="molecule type" value="Genomic_DNA"/>
</dbReference>
<evidence type="ECO:0000313" key="1">
    <source>
        <dbReference type="EMBL" id="MDD7913067.1"/>
    </source>
</evidence>
<dbReference type="RefSeq" id="WP_265724214.1">
    <property type="nucleotide sequence ID" value="NZ_JAOSLC020000002.1"/>
</dbReference>
<sequence length="46" mass="5549">MKDKLHDFFSENNFDFHEPQSAHLERFERKLNRTEKKAILLGNGFL</sequence>
<protein>
    <submittedName>
        <fullName evidence="1">Uncharacterized protein</fullName>
    </submittedName>
</protein>